<dbReference type="PANTHER" id="PTHR48071">
    <property type="entry name" value="SRCR DOMAIN-CONTAINING PROTEIN"/>
    <property type="match status" value="1"/>
</dbReference>
<feature type="disulfide bond" evidence="2">
    <location>
        <begin position="397"/>
        <end position="407"/>
    </location>
</feature>
<dbReference type="Gene3D" id="3.10.250.10">
    <property type="entry name" value="SRCR-like domain"/>
    <property type="match status" value="6"/>
</dbReference>
<evidence type="ECO:0000256" key="1">
    <source>
        <dbReference type="ARBA" id="ARBA00023157"/>
    </source>
</evidence>
<organism evidence="5 6">
    <name type="scientific">Mya arenaria</name>
    <name type="common">Soft-shell clam</name>
    <dbReference type="NCBI Taxonomy" id="6604"/>
    <lineage>
        <taxon>Eukaryota</taxon>
        <taxon>Metazoa</taxon>
        <taxon>Spiralia</taxon>
        <taxon>Lophotrochozoa</taxon>
        <taxon>Mollusca</taxon>
        <taxon>Bivalvia</taxon>
        <taxon>Autobranchia</taxon>
        <taxon>Heteroconchia</taxon>
        <taxon>Euheterodonta</taxon>
        <taxon>Imparidentia</taxon>
        <taxon>Neoheterodontei</taxon>
        <taxon>Myida</taxon>
        <taxon>Myoidea</taxon>
        <taxon>Myidae</taxon>
        <taxon>Mya</taxon>
    </lineage>
</organism>
<feature type="region of interest" description="Disordered" evidence="3">
    <location>
        <begin position="708"/>
        <end position="755"/>
    </location>
</feature>
<dbReference type="InterPro" id="IPR001190">
    <property type="entry name" value="SRCR"/>
</dbReference>
<keyword evidence="1 2" id="KW-1015">Disulfide bond</keyword>
<feature type="disulfide bond" evidence="2">
    <location>
        <begin position="199"/>
        <end position="209"/>
    </location>
</feature>
<name>A0ABY7EC49_MYAAR</name>
<feature type="disulfide bond" evidence="2">
    <location>
        <begin position="489"/>
        <end position="499"/>
    </location>
</feature>
<reference evidence="5" key="1">
    <citation type="submission" date="2022-11" db="EMBL/GenBank/DDBJ databases">
        <title>Centuries of genome instability and evolution in soft-shell clam transmissible cancer (bioRxiv).</title>
        <authorList>
            <person name="Hart S.F.M."/>
            <person name="Yonemitsu M.A."/>
            <person name="Giersch R.M."/>
            <person name="Beal B.F."/>
            <person name="Arriagada G."/>
            <person name="Davis B.W."/>
            <person name="Ostrander E.A."/>
            <person name="Goff S.P."/>
            <person name="Metzger M.J."/>
        </authorList>
    </citation>
    <scope>NUCLEOTIDE SEQUENCE</scope>
    <source>
        <strain evidence="5">MELC-2E11</strain>
        <tissue evidence="5">Siphon/mantle</tissue>
    </source>
</reference>
<feature type="domain" description="SRCR" evidence="4">
    <location>
        <begin position="332"/>
        <end position="407"/>
    </location>
</feature>
<sequence>ELYEVTSNSSEVQWSVKLVEGDTASAGGRVEILLGDQWTPICSQTTRVNAYIANVVCHQLGYAFGLSIFTQSRPPFQGSSVTGINCTGSEQRLEDCTGNRSLSRCYTRQLKVICSSEMTIRLNKNRLVLPNHAGRLEIFYDGHWNTACINPGNMHHLASVVCTQLRFDQGRLLPPWSIADTRVLDSYVRYHVRVSGVHCLGTEKSLGQCVELAGDTTSCDPREQVGIQCLAYTRLKLQGGGSFSGRVMVEHNGTWGSICDDNTGPGFANVVCKELGFAEGGFVTSTNHRRFGYFNGQIWLDEVNCSSNARSLSECSLNNGWGVHDCSHSEDVGVICRDGGQSGRVRMNYVNVSGTVCPSGDPDNIARVICRELGIDNEPYAFLMPSSFNAWLYNVSCDGTERNLHECMSSSAETGAVRLTGGSSPKAGRLEVFYNHQWGSVCDDGVTNNLSRVVCSQLGYHTSHPSVMRSLGHEYNTADMPIWMNSVECRGLERYISECDHEPWGQHDCTHDEDVGINCSTSNRGAPEETAAVRLTGGSSPKAGRLEVYHSHQWGSVCDDGVTYNLARVVCSQLGYHTSHPTLTPYHSNEYTTADMPIWLDSVLCRGLERHISECYHEPWGQHDCTHDEDCRKKRGETTQAGRHQQSQEQFTPYQLRQMTNVAYASSSRDDAVRGNVPLGDTRTAVSSNPPEYHSISFNRGIPLNSLSHNGQTNNGYLSESSHAQEHNATDLTETPELPSYEDAMSNPDVFKIHM</sequence>
<dbReference type="SUPFAM" id="SSF56487">
    <property type="entry name" value="SRCR-like"/>
    <property type="match status" value="6"/>
</dbReference>
<dbReference type="EMBL" id="CP111017">
    <property type="protein sequence ID" value="WAR06749.1"/>
    <property type="molecule type" value="Genomic_DNA"/>
</dbReference>
<dbReference type="SMART" id="SM00202">
    <property type="entry name" value="SR"/>
    <property type="match status" value="5"/>
</dbReference>
<evidence type="ECO:0000256" key="3">
    <source>
        <dbReference type="SAM" id="MobiDB-lite"/>
    </source>
</evidence>
<dbReference type="PANTHER" id="PTHR48071:SF18">
    <property type="entry name" value="DELETED IN MALIGNANT BRAIN TUMORS 1 PROTEIN-RELATED"/>
    <property type="match status" value="1"/>
</dbReference>
<feature type="disulfide bond" evidence="2">
    <location>
        <begin position="605"/>
        <end position="615"/>
    </location>
</feature>
<accession>A0ABY7EC49</accession>
<dbReference type="PROSITE" id="PS50287">
    <property type="entry name" value="SRCR_2"/>
    <property type="match status" value="6"/>
</dbReference>
<dbReference type="PRINTS" id="PR00258">
    <property type="entry name" value="SPERACTRCPTR"/>
</dbReference>
<keyword evidence="6" id="KW-1185">Reference proteome</keyword>
<feature type="domain" description="SRCR" evidence="4">
    <location>
        <begin position="120"/>
        <end position="230"/>
    </location>
</feature>
<feature type="compositionally biased region" description="Polar residues" evidence="3">
    <location>
        <begin position="708"/>
        <end position="722"/>
    </location>
</feature>
<feature type="domain" description="SRCR" evidence="4">
    <location>
        <begin position="235"/>
        <end position="337"/>
    </location>
</feature>
<feature type="domain" description="SRCR" evidence="4">
    <location>
        <begin position="16"/>
        <end position="115"/>
    </location>
</feature>
<gene>
    <name evidence="5" type="ORF">MAR_016707</name>
</gene>
<feature type="non-terminal residue" evidence="5">
    <location>
        <position position="1"/>
    </location>
</feature>
<dbReference type="Proteomes" id="UP001164746">
    <property type="component" value="Chromosome 6"/>
</dbReference>
<evidence type="ECO:0000259" key="4">
    <source>
        <dbReference type="PROSITE" id="PS50287"/>
    </source>
</evidence>
<dbReference type="InterPro" id="IPR036772">
    <property type="entry name" value="SRCR-like_dom_sf"/>
</dbReference>
<comment type="caution">
    <text evidence="2">Lacks conserved residue(s) required for the propagation of feature annotation.</text>
</comment>
<feature type="disulfide bond" evidence="2">
    <location>
        <begin position="86"/>
        <end position="96"/>
    </location>
</feature>
<evidence type="ECO:0000313" key="6">
    <source>
        <dbReference type="Proteomes" id="UP001164746"/>
    </source>
</evidence>
<feature type="disulfide bond" evidence="2">
    <location>
        <begin position="305"/>
        <end position="315"/>
    </location>
</feature>
<feature type="domain" description="SRCR" evidence="4">
    <location>
        <begin position="533"/>
        <end position="630"/>
    </location>
</feature>
<feature type="domain" description="SRCR" evidence="4">
    <location>
        <begin position="417"/>
        <end position="520"/>
    </location>
</feature>
<protein>
    <submittedName>
        <fullName evidence="5">C163B-like protein</fullName>
    </submittedName>
</protein>
<dbReference type="Pfam" id="PF00530">
    <property type="entry name" value="SRCR"/>
    <property type="match status" value="6"/>
</dbReference>
<evidence type="ECO:0000313" key="5">
    <source>
        <dbReference type="EMBL" id="WAR06749.1"/>
    </source>
</evidence>
<proteinExistence type="predicted"/>
<evidence type="ECO:0000256" key="2">
    <source>
        <dbReference type="PROSITE-ProRule" id="PRU00196"/>
    </source>
</evidence>